<organism evidence="1 2">
    <name type="scientific">Micavibrio aeruginosavorus</name>
    <dbReference type="NCBI Taxonomy" id="349221"/>
    <lineage>
        <taxon>Bacteria</taxon>
        <taxon>Pseudomonadati</taxon>
        <taxon>Bdellovibrionota</taxon>
        <taxon>Bdellovibrionia</taxon>
        <taxon>Bdellovibrionales</taxon>
        <taxon>Pseudobdellovibrionaceae</taxon>
        <taxon>Micavibrio</taxon>
    </lineage>
</organism>
<dbReference type="AlphaFoldDB" id="A0A2W5A615"/>
<gene>
    <name evidence="1" type="ORF">DI626_01090</name>
</gene>
<dbReference type="EMBL" id="QFNK01000009">
    <property type="protein sequence ID" value="PZO88737.1"/>
    <property type="molecule type" value="Genomic_DNA"/>
</dbReference>
<sequence>MNKLRKTLDQYLFAPSRFLTAGGEPVDAGPLKKLFLRPETKISAFAGVMAVATLGLSAEEKNLPAATAIAATALITSRTFGSRKTNTAYYFDTAPIRKHEIPSPAIEFILKLEKDHFAPRALTSAFLSCAPGIFVFAISQSPTLTATFCTVAATHGFMEETAKYWRAAQALDGNWNVITKKPQAAPQKALSFDKAIQPRPV</sequence>
<reference evidence="1 2" key="1">
    <citation type="submission" date="2017-08" db="EMBL/GenBank/DDBJ databases">
        <title>Infants hospitalized years apart are colonized by the same room-sourced microbial strains.</title>
        <authorList>
            <person name="Brooks B."/>
            <person name="Olm M.R."/>
            <person name="Firek B.A."/>
            <person name="Baker R."/>
            <person name="Thomas B.C."/>
            <person name="Morowitz M.J."/>
            <person name="Banfield J.F."/>
        </authorList>
    </citation>
    <scope>NUCLEOTIDE SEQUENCE [LARGE SCALE GENOMIC DNA]</scope>
    <source>
        <strain evidence="1">S2_018_000_R2_104</strain>
    </source>
</reference>
<protein>
    <submittedName>
        <fullName evidence="1">Uncharacterized protein</fullName>
    </submittedName>
</protein>
<comment type="caution">
    <text evidence="1">The sequence shown here is derived from an EMBL/GenBank/DDBJ whole genome shotgun (WGS) entry which is preliminary data.</text>
</comment>
<evidence type="ECO:0000313" key="2">
    <source>
        <dbReference type="Proteomes" id="UP000249557"/>
    </source>
</evidence>
<accession>A0A2W5A615</accession>
<dbReference type="Proteomes" id="UP000249557">
    <property type="component" value="Unassembled WGS sequence"/>
</dbReference>
<proteinExistence type="predicted"/>
<name>A0A2W5A615_9BACT</name>
<evidence type="ECO:0000313" key="1">
    <source>
        <dbReference type="EMBL" id="PZO88737.1"/>
    </source>
</evidence>